<protein>
    <submittedName>
        <fullName evidence="4">Uncharacterized protein</fullName>
    </submittedName>
</protein>
<evidence type="ECO:0000313" key="4">
    <source>
        <dbReference type="EMBL" id="RII41004.1"/>
    </source>
</evidence>
<evidence type="ECO:0000313" key="5">
    <source>
        <dbReference type="Proteomes" id="UP000265419"/>
    </source>
</evidence>
<evidence type="ECO:0000256" key="1">
    <source>
        <dbReference type="SAM" id="Phobius"/>
    </source>
</evidence>
<dbReference type="Pfam" id="PF15420">
    <property type="entry name" value="Abhydrolase_9_N"/>
    <property type="match status" value="1"/>
</dbReference>
<feature type="domain" description="Alpha/beta-hydrolase catalytic" evidence="2">
    <location>
        <begin position="224"/>
        <end position="292"/>
    </location>
</feature>
<keyword evidence="1" id="KW-0472">Membrane</keyword>
<keyword evidence="5" id="KW-1185">Reference proteome</keyword>
<gene>
    <name evidence="4" type="ORF">DWB68_14910</name>
</gene>
<keyword evidence="1" id="KW-1133">Transmembrane helix</keyword>
<evidence type="ECO:0000259" key="3">
    <source>
        <dbReference type="Pfam" id="PF15420"/>
    </source>
</evidence>
<reference evidence="4 5" key="1">
    <citation type="submission" date="2018-07" db="EMBL/GenBank/DDBJ databases">
        <title>Arthrobacter sp. nov., isolated from raw cow's milk with high bacterial count.</title>
        <authorList>
            <person name="Hahne J."/>
            <person name="Isele D."/>
            <person name="Lipski A."/>
        </authorList>
    </citation>
    <scope>NUCLEOTIDE SEQUENCE [LARGE SCALE GENOMIC DNA]</scope>
    <source>
        <strain evidence="4 5">JZ R-35</strain>
    </source>
</reference>
<organism evidence="4 5">
    <name type="scientific">Galactobacter valiniphilus</name>
    <dbReference type="NCBI Taxonomy" id="2676122"/>
    <lineage>
        <taxon>Bacteria</taxon>
        <taxon>Bacillati</taxon>
        <taxon>Actinomycetota</taxon>
        <taxon>Actinomycetes</taxon>
        <taxon>Micrococcales</taxon>
        <taxon>Micrococcaceae</taxon>
        <taxon>Galactobacter</taxon>
    </lineage>
</organism>
<comment type="caution">
    <text evidence="4">The sequence shown here is derived from an EMBL/GenBank/DDBJ whole genome shotgun (WGS) entry which is preliminary data.</text>
</comment>
<feature type="transmembrane region" description="Helical" evidence="1">
    <location>
        <begin position="94"/>
        <end position="115"/>
    </location>
</feature>
<sequence length="293" mass="30807">MVAAVLSVTPSLLPRPASLQGVLAALAFGVGYLVGVLVWGAVRAALLRRFTLPRPGRNSWIAYALVWLVAVIALPSLALHWQNEIRQLVSMEPLNGLSVGAFLGTFILHTLLFLLIGKGVRGLYRRFARRLRAPLAGLLTAGAVAAGLALVVAGALAGVDRIFYASNHGPEEGVTEPASTYRSAGEGSAIAWDTLGRHGTAFIGGGPSAAKITEITGQPAKEPIRVYAGLESARPTQARADLVVKELERTGAFQRKVLMVATTTGSGRLEAQTVDSLEYLLGGDTAIASMQYA</sequence>
<feature type="transmembrane region" description="Helical" evidence="1">
    <location>
        <begin position="60"/>
        <end position="82"/>
    </location>
</feature>
<dbReference type="Pfam" id="PF10081">
    <property type="entry name" value="Abhydrolase_9"/>
    <property type="match status" value="1"/>
</dbReference>
<feature type="domain" description="Alpha/beta-hydrolase N-terminal" evidence="3">
    <location>
        <begin position="9"/>
        <end position="207"/>
    </location>
</feature>
<proteinExistence type="predicted"/>
<dbReference type="InterPro" id="IPR027788">
    <property type="entry name" value="Alpha/beta-hydrolase_N_dom"/>
</dbReference>
<keyword evidence="1" id="KW-0812">Transmembrane</keyword>
<name>A0A399J6Q7_9MICC</name>
<dbReference type="InterPro" id="IPR027787">
    <property type="entry name" value="Alpha/beta-hydrolase_catalytic"/>
</dbReference>
<accession>A0A399J6Q7</accession>
<feature type="transmembrane region" description="Helical" evidence="1">
    <location>
        <begin position="20"/>
        <end position="39"/>
    </location>
</feature>
<dbReference type="Proteomes" id="UP000265419">
    <property type="component" value="Unassembled WGS sequence"/>
</dbReference>
<feature type="transmembrane region" description="Helical" evidence="1">
    <location>
        <begin position="135"/>
        <end position="157"/>
    </location>
</feature>
<evidence type="ECO:0000259" key="2">
    <source>
        <dbReference type="Pfam" id="PF10081"/>
    </source>
</evidence>
<dbReference type="AlphaFoldDB" id="A0A399J6Q7"/>
<dbReference type="RefSeq" id="WP_119425915.1">
    <property type="nucleotide sequence ID" value="NZ_QQXK01000041.1"/>
</dbReference>
<dbReference type="EMBL" id="QQXK01000041">
    <property type="protein sequence ID" value="RII41004.1"/>
    <property type="molecule type" value="Genomic_DNA"/>
</dbReference>